<dbReference type="GO" id="GO:0031177">
    <property type="term" value="F:phosphopantetheine binding"/>
    <property type="evidence" value="ECO:0007669"/>
    <property type="project" value="TreeGrafter"/>
</dbReference>
<sequence length="360" mass="37850">MDTNGSSAGLLDPPIDPALTWEGQKQLSSAPDVPSPACSSPLRPPNNTDTPPCPCSQISGSGGSKNDSLKPGVNVSGARVSDQAYRAQVVRPSSLLCMAADNAFCYLFNYLHSAHTESRHHLADLCVQYAGDYEGDGEDGWGEVISGVYDFKQGVHMMSSLAYTFKSFVVDVFGTLSHGATLITGRKELILGDILEAFRTLCISVLHVTPSNLAVVRLDEYATLETVVVAGEALGKKLIEDWSGCVTLRNTYGPMEASVDSTSCHVTSPSLTCVIGRPLSNCGIYISDIRSSFPGISFDMKVAAGLHDTTFTPAHVKVLAGIVKEIITGIPGVADAPAAISKVSKVKASNGHANGSATLS</sequence>
<dbReference type="EMBL" id="KN839902">
    <property type="protein sequence ID" value="KIJ58982.1"/>
    <property type="molecule type" value="Genomic_DNA"/>
</dbReference>
<dbReference type="GO" id="GO:0044550">
    <property type="term" value="P:secondary metabolite biosynthetic process"/>
    <property type="evidence" value="ECO:0007669"/>
    <property type="project" value="TreeGrafter"/>
</dbReference>
<evidence type="ECO:0000256" key="1">
    <source>
        <dbReference type="ARBA" id="ARBA00023268"/>
    </source>
</evidence>
<evidence type="ECO:0000313" key="5">
    <source>
        <dbReference type="Proteomes" id="UP000053820"/>
    </source>
</evidence>
<dbReference type="OrthoDB" id="10539057at2759"/>
<keyword evidence="5" id="KW-1185">Reference proteome</keyword>
<protein>
    <recommendedName>
        <fullName evidence="3">AMP-dependent synthetase/ligase domain-containing protein</fullName>
    </recommendedName>
</protein>
<dbReference type="InterPro" id="IPR042099">
    <property type="entry name" value="ANL_N_sf"/>
</dbReference>
<feature type="region of interest" description="Disordered" evidence="2">
    <location>
        <begin position="1"/>
        <end position="73"/>
    </location>
</feature>
<dbReference type="InterPro" id="IPR000873">
    <property type="entry name" value="AMP-dep_synth/lig_dom"/>
</dbReference>
<dbReference type="PANTHER" id="PTHR45527:SF1">
    <property type="entry name" value="FATTY ACID SYNTHASE"/>
    <property type="match status" value="1"/>
</dbReference>
<gene>
    <name evidence="4" type="ORF">HYDPIDRAFT_33641</name>
</gene>
<keyword evidence="1" id="KW-0511">Multifunctional enzyme</keyword>
<evidence type="ECO:0000313" key="4">
    <source>
        <dbReference type="EMBL" id="KIJ58982.1"/>
    </source>
</evidence>
<dbReference type="PANTHER" id="PTHR45527">
    <property type="entry name" value="NONRIBOSOMAL PEPTIDE SYNTHETASE"/>
    <property type="match status" value="1"/>
</dbReference>
<dbReference type="Pfam" id="PF00501">
    <property type="entry name" value="AMP-binding"/>
    <property type="match status" value="1"/>
</dbReference>
<organism evidence="4 5">
    <name type="scientific">Hydnomerulius pinastri MD-312</name>
    <dbReference type="NCBI Taxonomy" id="994086"/>
    <lineage>
        <taxon>Eukaryota</taxon>
        <taxon>Fungi</taxon>
        <taxon>Dikarya</taxon>
        <taxon>Basidiomycota</taxon>
        <taxon>Agaricomycotina</taxon>
        <taxon>Agaricomycetes</taxon>
        <taxon>Agaricomycetidae</taxon>
        <taxon>Boletales</taxon>
        <taxon>Boletales incertae sedis</taxon>
        <taxon>Leucogyrophana</taxon>
    </lineage>
</organism>
<accession>A0A0C9W8G9</accession>
<proteinExistence type="predicted"/>
<dbReference type="SUPFAM" id="SSF56801">
    <property type="entry name" value="Acetyl-CoA synthetase-like"/>
    <property type="match status" value="1"/>
</dbReference>
<dbReference type="GO" id="GO:0005737">
    <property type="term" value="C:cytoplasm"/>
    <property type="evidence" value="ECO:0007669"/>
    <property type="project" value="TreeGrafter"/>
</dbReference>
<evidence type="ECO:0000259" key="3">
    <source>
        <dbReference type="Pfam" id="PF00501"/>
    </source>
</evidence>
<feature type="domain" description="AMP-dependent synthetase/ligase" evidence="3">
    <location>
        <begin position="156"/>
        <end position="290"/>
    </location>
</feature>
<dbReference type="GO" id="GO:0043041">
    <property type="term" value="P:amino acid activation for nonribosomal peptide biosynthetic process"/>
    <property type="evidence" value="ECO:0007669"/>
    <property type="project" value="TreeGrafter"/>
</dbReference>
<dbReference type="AlphaFoldDB" id="A0A0C9W8G9"/>
<reference evidence="4 5" key="1">
    <citation type="submission" date="2014-04" db="EMBL/GenBank/DDBJ databases">
        <title>Evolutionary Origins and Diversification of the Mycorrhizal Mutualists.</title>
        <authorList>
            <consortium name="DOE Joint Genome Institute"/>
            <consortium name="Mycorrhizal Genomics Consortium"/>
            <person name="Kohler A."/>
            <person name="Kuo A."/>
            <person name="Nagy L.G."/>
            <person name="Floudas D."/>
            <person name="Copeland A."/>
            <person name="Barry K.W."/>
            <person name="Cichocki N."/>
            <person name="Veneault-Fourrey C."/>
            <person name="LaButti K."/>
            <person name="Lindquist E.A."/>
            <person name="Lipzen A."/>
            <person name="Lundell T."/>
            <person name="Morin E."/>
            <person name="Murat C."/>
            <person name="Riley R."/>
            <person name="Ohm R."/>
            <person name="Sun H."/>
            <person name="Tunlid A."/>
            <person name="Henrissat B."/>
            <person name="Grigoriev I.V."/>
            <person name="Hibbett D.S."/>
            <person name="Martin F."/>
        </authorList>
    </citation>
    <scope>NUCLEOTIDE SEQUENCE [LARGE SCALE GENOMIC DNA]</scope>
    <source>
        <strain evidence="4 5">MD-312</strain>
    </source>
</reference>
<dbReference type="Proteomes" id="UP000053820">
    <property type="component" value="Unassembled WGS sequence"/>
</dbReference>
<dbReference type="Gene3D" id="3.40.50.12780">
    <property type="entry name" value="N-terminal domain of ligase-like"/>
    <property type="match status" value="1"/>
</dbReference>
<dbReference type="HOGENOM" id="CLU_769576_0_0_1"/>
<evidence type="ECO:0000256" key="2">
    <source>
        <dbReference type="SAM" id="MobiDB-lite"/>
    </source>
</evidence>
<name>A0A0C9W8G9_9AGAM</name>